<evidence type="ECO:0000256" key="3">
    <source>
        <dbReference type="ARBA" id="ARBA00022630"/>
    </source>
</evidence>
<dbReference type="PANTHER" id="PTHR48109">
    <property type="entry name" value="DIHYDROOROTATE DEHYDROGENASE (QUINONE), MITOCHONDRIAL-RELATED"/>
    <property type="match status" value="1"/>
</dbReference>
<gene>
    <name evidence="7" type="ORF">METZ01_LOCUS255027</name>
</gene>
<evidence type="ECO:0000313" key="7">
    <source>
        <dbReference type="EMBL" id="SVC02173.1"/>
    </source>
</evidence>
<evidence type="ECO:0000259" key="6">
    <source>
        <dbReference type="Pfam" id="PF01180"/>
    </source>
</evidence>
<dbReference type="InterPro" id="IPR050074">
    <property type="entry name" value="DHO_dehydrogenase"/>
</dbReference>
<keyword evidence="4" id="KW-0288">FMN</keyword>
<dbReference type="PANTHER" id="PTHR48109:SF4">
    <property type="entry name" value="DIHYDROOROTATE DEHYDROGENASE (QUINONE), MITOCHONDRIAL"/>
    <property type="match status" value="1"/>
</dbReference>
<dbReference type="GO" id="GO:0006207">
    <property type="term" value="P:'de novo' pyrimidine nucleobase biosynthetic process"/>
    <property type="evidence" value="ECO:0007669"/>
    <property type="project" value="TreeGrafter"/>
</dbReference>
<comment type="pathway">
    <text evidence="2">Pyrimidine metabolism; UMP biosynthesis via de novo pathway.</text>
</comment>
<protein>
    <recommendedName>
        <fullName evidence="6">Dihydroorotate dehydrogenase catalytic domain-containing protein</fullName>
    </recommendedName>
</protein>
<dbReference type="GO" id="GO:0004152">
    <property type="term" value="F:dihydroorotate dehydrogenase activity"/>
    <property type="evidence" value="ECO:0007669"/>
    <property type="project" value="TreeGrafter"/>
</dbReference>
<keyword evidence="3" id="KW-0285">Flavoprotein</keyword>
<feature type="non-terminal residue" evidence="7">
    <location>
        <position position="99"/>
    </location>
</feature>
<name>A0A382ITH6_9ZZZZ</name>
<evidence type="ECO:0000256" key="5">
    <source>
        <dbReference type="ARBA" id="ARBA00023002"/>
    </source>
</evidence>
<dbReference type="InterPro" id="IPR005720">
    <property type="entry name" value="Dihydroorotate_DH_cat"/>
</dbReference>
<sequence>MNTYRAIRPLLFSLDSETSHEFVLACLGAVGRLGPVQQHLSGAIRGRLPQCPVEVMGIRFSNPVGLAAGLDKHARAVDGLAALGFGFLELGTVTPLPQP</sequence>
<dbReference type="EMBL" id="UINC01069077">
    <property type="protein sequence ID" value="SVC02173.1"/>
    <property type="molecule type" value="Genomic_DNA"/>
</dbReference>
<dbReference type="SUPFAM" id="SSF51395">
    <property type="entry name" value="FMN-linked oxidoreductases"/>
    <property type="match status" value="1"/>
</dbReference>
<organism evidence="7">
    <name type="scientific">marine metagenome</name>
    <dbReference type="NCBI Taxonomy" id="408172"/>
    <lineage>
        <taxon>unclassified sequences</taxon>
        <taxon>metagenomes</taxon>
        <taxon>ecological metagenomes</taxon>
    </lineage>
</organism>
<dbReference type="Gene3D" id="3.20.20.70">
    <property type="entry name" value="Aldolase class I"/>
    <property type="match status" value="1"/>
</dbReference>
<proteinExistence type="predicted"/>
<evidence type="ECO:0000256" key="1">
    <source>
        <dbReference type="ARBA" id="ARBA00001917"/>
    </source>
</evidence>
<comment type="cofactor">
    <cofactor evidence="1">
        <name>FMN</name>
        <dbReference type="ChEBI" id="CHEBI:58210"/>
    </cofactor>
</comment>
<dbReference type="InterPro" id="IPR013785">
    <property type="entry name" value="Aldolase_TIM"/>
</dbReference>
<feature type="domain" description="Dihydroorotate dehydrogenase catalytic" evidence="6">
    <location>
        <begin position="53"/>
        <end position="99"/>
    </location>
</feature>
<dbReference type="AlphaFoldDB" id="A0A382ITH6"/>
<evidence type="ECO:0000256" key="4">
    <source>
        <dbReference type="ARBA" id="ARBA00022643"/>
    </source>
</evidence>
<dbReference type="GO" id="GO:0005886">
    <property type="term" value="C:plasma membrane"/>
    <property type="evidence" value="ECO:0007669"/>
    <property type="project" value="TreeGrafter"/>
</dbReference>
<keyword evidence="5" id="KW-0560">Oxidoreductase</keyword>
<dbReference type="Pfam" id="PF01180">
    <property type="entry name" value="DHO_dh"/>
    <property type="match status" value="1"/>
</dbReference>
<dbReference type="GO" id="GO:0009220">
    <property type="term" value="P:pyrimidine ribonucleotide biosynthetic process"/>
    <property type="evidence" value="ECO:0007669"/>
    <property type="project" value="TreeGrafter"/>
</dbReference>
<dbReference type="GO" id="GO:0005737">
    <property type="term" value="C:cytoplasm"/>
    <property type="evidence" value="ECO:0007669"/>
    <property type="project" value="InterPro"/>
</dbReference>
<evidence type="ECO:0000256" key="2">
    <source>
        <dbReference type="ARBA" id="ARBA00004725"/>
    </source>
</evidence>
<accession>A0A382ITH6</accession>
<reference evidence="7" key="1">
    <citation type="submission" date="2018-05" db="EMBL/GenBank/DDBJ databases">
        <authorList>
            <person name="Lanie J.A."/>
            <person name="Ng W.-L."/>
            <person name="Kazmierczak K.M."/>
            <person name="Andrzejewski T.M."/>
            <person name="Davidsen T.M."/>
            <person name="Wayne K.J."/>
            <person name="Tettelin H."/>
            <person name="Glass J.I."/>
            <person name="Rusch D."/>
            <person name="Podicherti R."/>
            <person name="Tsui H.-C.T."/>
            <person name="Winkler M.E."/>
        </authorList>
    </citation>
    <scope>NUCLEOTIDE SEQUENCE</scope>
</reference>